<dbReference type="Pfam" id="PF00501">
    <property type="entry name" value="AMP-binding"/>
    <property type="match status" value="1"/>
</dbReference>
<dbReference type="PROSITE" id="PS00455">
    <property type="entry name" value="AMP_BINDING"/>
    <property type="match status" value="1"/>
</dbReference>
<dbReference type="Proteomes" id="UP000326780">
    <property type="component" value="Chromosome"/>
</dbReference>
<gene>
    <name evidence="3" type="ORF">GFK26_15405</name>
</gene>
<dbReference type="GO" id="GO:0016877">
    <property type="term" value="F:ligase activity, forming carbon-sulfur bonds"/>
    <property type="evidence" value="ECO:0007669"/>
    <property type="project" value="UniProtKB-ARBA"/>
</dbReference>
<dbReference type="Pfam" id="PF13193">
    <property type="entry name" value="AMP-binding_C"/>
    <property type="match status" value="1"/>
</dbReference>
<sequence>MHPPPSPTLHQGSTFAELYRSAFKAFSTREALVGDGVRMSYRELEQGCHRMVRCFQGMGLRRQDGIAVLAANRPESVMVIIAAHLMGLVYTPLHPLGSEEDQAFILSDVKAKALVVDVSHHAGRGAALAQRHLVPHVLTLGPAAYGIDLLAESSGLDGSDIALDAQPDDILKIAYSGGTTGRSKGIVHHQRTVVTSALQQLACWEWPSEVRFLAATPVSHAAGAMLLTTFLQGGTVHLLERFSVDGFLQTVAAERITTTFLVPTQIYGLLDASEALATHDVSSLQLVLYGAAPMAPARLRQALGRFGPVFAQVYGQAEAPMTISYLRRDAHDLDRPERLSSCGRSLPGNQVRLLDAHHAEVPVGEIGELCVRGPLVMSGYLDRPEETAKAFAGDWLHTGDMARRDADGYLYLVDRAKDMIISGGFNVYSSEVESCLAQHPGVALSAVIGVPHEKWGEAVMAVVVRKKEGAPVDAAELIAFVTERKGVVQAPKLVTFVDTLPLTALDKVDKKALRARYWTGQDRQVG</sequence>
<evidence type="ECO:0000259" key="1">
    <source>
        <dbReference type="Pfam" id="PF00501"/>
    </source>
</evidence>
<dbReference type="PANTHER" id="PTHR43767:SF7">
    <property type="entry name" value="MEDIUM_LONG-CHAIN-FATTY-ACID--COA LIGASE FADD8"/>
    <property type="match status" value="1"/>
</dbReference>
<feature type="domain" description="AMP-dependent synthetase/ligase" evidence="1">
    <location>
        <begin position="24"/>
        <end position="381"/>
    </location>
</feature>
<evidence type="ECO:0000313" key="3">
    <source>
        <dbReference type="EMBL" id="QFZ84042.1"/>
    </source>
</evidence>
<reference evidence="3 4" key="1">
    <citation type="submission" date="2019-10" db="EMBL/GenBank/DDBJ databases">
        <title>Complete genome sequence of Variovorax paradoxus 5C-2.</title>
        <authorList>
            <person name="Gogoleva N.E."/>
            <person name="Balkin A.S."/>
        </authorList>
    </citation>
    <scope>NUCLEOTIDE SEQUENCE [LARGE SCALE GENOMIC DNA]</scope>
    <source>
        <strain evidence="3 4">5C-2</strain>
    </source>
</reference>
<dbReference type="PANTHER" id="PTHR43767">
    <property type="entry name" value="LONG-CHAIN-FATTY-ACID--COA LIGASE"/>
    <property type="match status" value="1"/>
</dbReference>
<accession>A0A5Q0M6H3</accession>
<dbReference type="RefSeq" id="WP_153282695.1">
    <property type="nucleotide sequence ID" value="NZ_CP045644.1"/>
</dbReference>
<dbReference type="AlphaFoldDB" id="A0A5Q0M6H3"/>
<protein>
    <submittedName>
        <fullName evidence="3">AMP-binding protein</fullName>
    </submittedName>
</protein>
<dbReference type="Gene3D" id="3.30.300.30">
    <property type="match status" value="1"/>
</dbReference>
<dbReference type="InterPro" id="IPR025110">
    <property type="entry name" value="AMP-bd_C"/>
</dbReference>
<evidence type="ECO:0000259" key="2">
    <source>
        <dbReference type="Pfam" id="PF13193"/>
    </source>
</evidence>
<dbReference type="EMBL" id="CP045644">
    <property type="protein sequence ID" value="QFZ84042.1"/>
    <property type="molecule type" value="Genomic_DNA"/>
</dbReference>
<dbReference type="InterPro" id="IPR000873">
    <property type="entry name" value="AMP-dep_synth/lig_dom"/>
</dbReference>
<dbReference type="SUPFAM" id="SSF56801">
    <property type="entry name" value="Acetyl-CoA synthetase-like"/>
    <property type="match status" value="1"/>
</dbReference>
<evidence type="ECO:0000313" key="4">
    <source>
        <dbReference type="Proteomes" id="UP000326780"/>
    </source>
</evidence>
<dbReference type="InterPro" id="IPR020845">
    <property type="entry name" value="AMP-binding_CS"/>
</dbReference>
<organism evidence="3 4">
    <name type="scientific">Variovorax paradoxus</name>
    <dbReference type="NCBI Taxonomy" id="34073"/>
    <lineage>
        <taxon>Bacteria</taxon>
        <taxon>Pseudomonadati</taxon>
        <taxon>Pseudomonadota</taxon>
        <taxon>Betaproteobacteria</taxon>
        <taxon>Burkholderiales</taxon>
        <taxon>Comamonadaceae</taxon>
        <taxon>Variovorax</taxon>
    </lineage>
</organism>
<dbReference type="InterPro" id="IPR050237">
    <property type="entry name" value="ATP-dep_AMP-bd_enzyme"/>
</dbReference>
<dbReference type="InterPro" id="IPR045851">
    <property type="entry name" value="AMP-bd_C_sf"/>
</dbReference>
<feature type="domain" description="AMP-binding enzyme C-terminal" evidence="2">
    <location>
        <begin position="431"/>
        <end position="507"/>
    </location>
</feature>
<proteinExistence type="predicted"/>
<dbReference type="Gene3D" id="3.40.50.12780">
    <property type="entry name" value="N-terminal domain of ligase-like"/>
    <property type="match status" value="1"/>
</dbReference>
<name>A0A5Q0M6H3_VARPD</name>
<dbReference type="InterPro" id="IPR042099">
    <property type="entry name" value="ANL_N_sf"/>
</dbReference>